<proteinExistence type="predicted"/>
<evidence type="ECO:0000313" key="2">
    <source>
        <dbReference type="Proteomes" id="UP000011115"/>
    </source>
</evidence>
<dbReference type="HOGENOM" id="CLU_2675860_0_0_1"/>
<dbReference type="PaxDb" id="4113-PGSC0003DMT400076595"/>
<reference evidence="1" key="2">
    <citation type="submission" date="2015-06" db="UniProtKB">
        <authorList>
            <consortium name="EnsemblPlants"/>
        </authorList>
    </citation>
    <scope>IDENTIFICATION</scope>
    <source>
        <strain evidence="1">DM1-3 516 R44</strain>
    </source>
</reference>
<dbReference type="AlphaFoldDB" id="M1CX17"/>
<name>M1CX17_SOLTU</name>
<dbReference type="Gramene" id="PGSC0003DMT400076595">
    <property type="protein sequence ID" value="PGSC0003DMT400076595"/>
    <property type="gene ID" value="PGSC0003DMG400029782"/>
</dbReference>
<sequence length="75" mass="8679">MADCRSQKAQKGVIYLLYTLVYSKKYGLQVAKYEDTSLMIRHKSIAIVQGKNAEIRTQTRSIYSDIRKGYTQIFP</sequence>
<protein>
    <submittedName>
        <fullName evidence="1">Uncharacterized protein</fullName>
    </submittedName>
</protein>
<dbReference type="InParanoid" id="M1CX17"/>
<accession>M1CX17</accession>
<dbReference type="Proteomes" id="UP000011115">
    <property type="component" value="Unassembled WGS sequence"/>
</dbReference>
<evidence type="ECO:0000313" key="1">
    <source>
        <dbReference type="EnsemblPlants" id="PGSC0003DMT400076595"/>
    </source>
</evidence>
<dbReference type="EnsemblPlants" id="PGSC0003DMT400076595">
    <property type="protein sequence ID" value="PGSC0003DMT400076595"/>
    <property type="gene ID" value="PGSC0003DMG400029782"/>
</dbReference>
<organism evidence="1 2">
    <name type="scientific">Solanum tuberosum</name>
    <name type="common">Potato</name>
    <dbReference type="NCBI Taxonomy" id="4113"/>
    <lineage>
        <taxon>Eukaryota</taxon>
        <taxon>Viridiplantae</taxon>
        <taxon>Streptophyta</taxon>
        <taxon>Embryophyta</taxon>
        <taxon>Tracheophyta</taxon>
        <taxon>Spermatophyta</taxon>
        <taxon>Magnoliopsida</taxon>
        <taxon>eudicotyledons</taxon>
        <taxon>Gunneridae</taxon>
        <taxon>Pentapetalae</taxon>
        <taxon>asterids</taxon>
        <taxon>lamiids</taxon>
        <taxon>Solanales</taxon>
        <taxon>Solanaceae</taxon>
        <taxon>Solanoideae</taxon>
        <taxon>Solaneae</taxon>
        <taxon>Solanum</taxon>
    </lineage>
</organism>
<keyword evidence="2" id="KW-1185">Reference proteome</keyword>
<reference evidence="2" key="1">
    <citation type="journal article" date="2011" name="Nature">
        <title>Genome sequence and analysis of the tuber crop potato.</title>
        <authorList>
            <consortium name="The Potato Genome Sequencing Consortium"/>
        </authorList>
    </citation>
    <scope>NUCLEOTIDE SEQUENCE [LARGE SCALE GENOMIC DNA]</scope>
    <source>
        <strain evidence="2">cv. DM1-3 516 R44</strain>
    </source>
</reference>